<dbReference type="AlphaFoldDB" id="A0A2B4RX79"/>
<keyword evidence="3" id="KW-1185">Reference proteome</keyword>
<dbReference type="EMBL" id="LSMT01000263">
    <property type="protein sequence ID" value="PFX21766.1"/>
    <property type="molecule type" value="Genomic_DNA"/>
</dbReference>
<evidence type="ECO:0000313" key="3">
    <source>
        <dbReference type="Proteomes" id="UP000225706"/>
    </source>
</evidence>
<accession>A0A2B4RX79</accession>
<sequence length="319" mass="36135">MRFFCVLSIIKLCKLTSDVPSRERITETFPALLIMKEISMKKSDKSLLPLRGKISPPTILNCDNHTDQRYLDKETANDMAKRERLFSVSSRSACSSKHDSSLSEVRSMTPPFTPPTNNTNEDQGFLVRRPSEHFLEVLGEHKSRESLPKVLSASCLPPLRNASQGEDAIKRNLKDLKGTNGVMNDHYDGTFTRPVAPDNNTLLLAPSSRRRMSTPISVEKKRLRKTNSLPLIKTGFALTTETDSINNSAFHNHTTSALTNQEKKIEEYADRIKNVTIDEYLDEELCDGDEVIAQEDEETLEKYSMICHWLKDCEKAKIT</sequence>
<comment type="caution">
    <text evidence="2">The sequence shown here is derived from an EMBL/GenBank/DDBJ whole genome shotgun (WGS) entry which is preliminary data.</text>
</comment>
<dbReference type="Proteomes" id="UP000225706">
    <property type="component" value="Unassembled WGS sequence"/>
</dbReference>
<organism evidence="2 3">
    <name type="scientific">Stylophora pistillata</name>
    <name type="common">Smooth cauliflower coral</name>
    <dbReference type="NCBI Taxonomy" id="50429"/>
    <lineage>
        <taxon>Eukaryota</taxon>
        <taxon>Metazoa</taxon>
        <taxon>Cnidaria</taxon>
        <taxon>Anthozoa</taxon>
        <taxon>Hexacorallia</taxon>
        <taxon>Scleractinia</taxon>
        <taxon>Astrocoeniina</taxon>
        <taxon>Pocilloporidae</taxon>
        <taxon>Stylophora</taxon>
    </lineage>
</organism>
<evidence type="ECO:0000313" key="2">
    <source>
        <dbReference type="EMBL" id="PFX21766.1"/>
    </source>
</evidence>
<dbReference type="OrthoDB" id="5968943at2759"/>
<protein>
    <submittedName>
        <fullName evidence="2">Uncharacterized protein</fullName>
    </submittedName>
</protein>
<name>A0A2B4RX79_STYPI</name>
<evidence type="ECO:0000256" key="1">
    <source>
        <dbReference type="SAM" id="MobiDB-lite"/>
    </source>
</evidence>
<proteinExistence type="predicted"/>
<gene>
    <name evidence="2" type="ORF">AWC38_SpisGene13722</name>
</gene>
<reference evidence="3" key="1">
    <citation type="journal article" date="2017" name="bioRxiv">
        <title>Comparative analysis of the genomes of Stylophora pistillata and Acropora digitifera provides evidence for extensive differences between species of corals.</title>
        <authorList>
            <person name="Voolstra C.R."/>
            <person name="Li Y."/>
            <person name="Liew Y.J."/>
            <person name="Baumgarten S."/>
            <person name="Zoccola D."/>
            <person name="Flot J.-F."/>
            <person name="Tambutte S."/>
            <person name="Allemand D."/>
            <person name="Aranda M."/>
        </authorList>
    </citation>
    <scope>NUCLEOTIDE SEQUENCE [LARGE SCALE GENOMIC DNA]</scope>
</reference>
<feature type="region of interest" description="Disordered" evidence="1">
    <location>
        <begin position="97"/>
        <end position="123"/>
    </location>
</feature>